<evidence type="ECO:0000259" key="3">
    <source>
        <dbReference type="PROSITE" id="PS50085"/>
    </source>
</evidence>
<dbReference type="InterPro" id="IPR046859">
    <property type="entry name" value="RGPA/RALGAPB_N"/>
</dbReference>
<sequence>MFLHHISQVTPSQHRKHTGVLINFPAAVKKTIISSVLEVYLKSEDLDRIFSSSFHIKWLFEFMGQAFALPIESFSIIEKAVQIYDLWLSEKRLPKIFYQKKYYFLREIMNHLSLIFEPRPGLSRDLNKKHVELCKSVLRIYEKLGKRNKKFLNNRTRKHLLFVMMGITDSLLKGEGKGSKKKGKDQKKKGKDQKKKDQEKKEKEKKKKKKKQKQKILYELWIRLGVNDLVSWELFHNLTTGWVHRKENIVQWSATIFGLTNRVIGILYGKSEGTDTLTINLPPLDITFQPTVMNVNSKQIIFLWDKFLHILGNPNRFNSPVLFCQTMVGIKDVLNLFLNVGNRRDYVQSTDEKVLPDRPDGNTIMKIFGKWLFEAVSKNRVDFEEGVAIAFSILCSVFSTHYKKPFMDNYLSQFYSSIILAFENCENYANSICTILLDTESIFLRNLNGLYILVPHYLKMINLILTKDKLPFQPTTTLVTLRKSAILILKTLICLPNYFSNLAIEQIEGYSQDCVKNFNFISVLRSCILNGFSLETDPENAILFLWVMGFIIYETIIQQTTIPPLFLLTIQKFICQPTEIQKKWPIKVYLAAISVLRSSSCLIERINDCSTQTIPNIIIGMSRILVQTIKEPYENVTQHEFNLLLSGMINTIADFIIPSQWIFNYPNVISEVLVAIGTIFDSKPKKKKKSKEKKDEENTLIISEQFIFEARCIFLELLRISGNFPLPNGPSNISSSMNENDLIKESGLSKKEFLQYCRFFVHNNDQLFTVIDSPFTNDEEKANNTYVIVRDLTGKSSWIFKFRLLPLSFQRTKEEYFIENKREGKLKSPKYYETKPLSKEKKKELEIEFDLPIENDKLIPDYVETNQKVIKTAVTIQHRLEEVTKFIEEEFTDNDLTVKPPKSIKKSDKEYKFNESRMLLANLNLIHNSAKNNIKLINSNESFFEDLKKLDQTPERNRLSIGIIYIEKGQNRMNNGDGIFDNLNNKVDLEYKNFLKEIGWIVDLKNHDGWDGGLNYKKTGRYTPYYANYSTEIVFHTSTMLDLIKPEKRKSIIAKNKIIIVWCNDQRNFNPKCIKSKDNLVFIIIRPHFTGLNTVSIEDYSGIIHYSGLLMNHCLVGRKILANLVRLTAINYLLEYLSQKQVFPHPYLRRNLLINDMIEKHSVKVNPDQLLSQFFSGINPKDLSEKKNSPSKKSENYLNLKNIPNIEKKKIL</sequence>
<reference evidence="4" key="1">
    <citation type="submission" date="2022-08" db="EMBL/GenBank/DDBJ databases">
        <title>Novel sulfate-reducing endosymbionts in the free-living metamonad Anaeramoeba.</title>
        <authorList>
            <person name="Jerlstrom-Hultqvist J."/>
            <person name="Cepicka I."/>
            <person name="Gallot-Lavallee L."/>
            <person name="Salas-Leiva D."/>
            <person name="Curtis B.A."/>
            <person name="Zahonova K."/>
            <person name="Pipaliya S."/>
            <person name="Dacks J."/>
            <person name="Roger A.J."/>
        </authorList>
    </citation>
    <scope>NUCLEOTIDE SEQUENCE</scope>
    <source>
        <strain evidence="4">Schooner1</strain>
    </source>
</reference>
<dbReference type="PROSITE" id="PS50085">
    <property type="entry name" value="RAPGAP"/>
    <property type="match status" value="1"/>
</dbReference>
<evidence type="ECO:0000256" key="1">
    <source>
        <dbReference type="ARBA" id="ARBA00022468"/>
    </source>
</evidence>
<gene>
    <name evidence="4" type="ORF">M0813_17555</name>
</gene>
<evidence type="ECO:0000313" key="5">
    <source>
        <dbReference type="Proteomes" id="UP001150062"/>
    </source>
</evidence>
<dbReference type="PANTHER" id="PTHR21344:SF1">
    <property type="entry name" value="RAL GTPASE-ACTIVATING PROTEIN SUBUNIT BETA"/>
    <property type="match status" value="1"/>
</dbReference>
<keyword evidence="5" id="KW-1185">Reference proteome</keyword>
<dbReference type="InterPro" id="IPR000331">
    <property type="entry name" value="Rap/Ran_GAP_dom"/>
</dbReference>
<keyword evidence="1" id="KW-0343">GTPase activation</keyword>
<feature type="domain" description="Rap-GAP" evidence="3">
    <location>
        <begin position="947"/>
        <end position="1157"/>
    </location>
</feature>
<dbReference type="EMBL" id="JAOAOG010000110">
    <property type="protein sequence ID" value="KAJ6248586.1"/>
    <property type="molecule type" value="Genomic_DNA"/>
</dbReference>
<evidence type="ECO:0000313" key="4">
    <source>
        <dbReference type="EMBL" id="KAJ6248586.1"/>
    </source>
</evidence>
<name>A0ABQ8YVA8_9EUKA</name>
<comment type="caution">
    <text evidence="4">The sequence shown here is derived from an EMBL/GenBank/DDBJ whole genome shotgun (WGS) entry which is preliminary data.</text>
</comment>
<feature type="region of interest" description="Disordered" evidence="2">
    <location>
        <begin position="174"/>
        <end position="209"/>
    </location>
</feature>
<dbReference type="Pfam" id="PF02145">
    <property type="entry name" value="Rap_GAP"/>
    <property type="match status" value="1"/>
</dbReference>
<dbReference type="SUPFAM" id="SSF111347">
    <property type="entry name" value="Rap/Ran-GAP"/>
    <property type="match status" value="1"/>
</dbReference>
<dbReference type="InterPro" id="IPR039930">
    <property type="entry name" value="RALGAPB"/>
</dbReference>
<dbReference type="Proteomes" id="UP001150062">
    <property type="component" value="Unassembled WGS sequence"/>
</dbReference>
<proteinExistence type="predicted"/>
<dbReference type="Pfam" id="PF20412">
    <property type="entry name" value="RALGAPB_N"/>
    <property type="match status" value="1"/>
</dbReference>
<evidence type="ECO:0000256" key="2">
    <source>
        <dbReference type="SAM" id="MobiDB-lite"/>
    </source>
</evidence>
<protein>
    <recommendedName>
        <fullName evidence="3">Rap-GAP domain-containing protein</fullName>
    </recommendedName>
</protein>
<dbReference type="Gene3D" id="3.40.50.11210">
    <property type="entry name" value="Rap/Ran-GAP"/>
    <property type="match status" value="1"/>
</dbReference>
<dbReference type="PANTHER" id="PTHR21344">
    <property type="entry name" value="RAL GTPASE-ACTIVATING PROTEIN SUBUNIT BETA"/>
    <property type="match status" value="1"/>
</dbReference>
<accession>A0ABQ8YVA8</accession>
<feature type="compositionally biased region" description="Basic residues" evidence="2">
    <location>
        <begin position="179"/>
        <end position="193"/>
    </location>
</feature>
<organism evidence="4 5">
    <name type="scientific">Anaeramoeba flamelloides</name>
    <dbReference type="NCBI Taxonomy" id="1746091"/>
    <lineage>
        <taxon>Eukaryota</taxon>
        <taxon>Metamonada</taxon>
        <taxon>Anaeramoebidae</taxon>
        <taxon>Anaeramoeba</taxon>
    </lineage>
</organism>
<dbReference type="InterPro" id="IPR035974">
    <property type="entry name" value="Rap/Ran-GAP_sf"/>
</dbReference>